<gene>
    <name evidence="1" type="ORF">ACFYTH_30770</name>
</gene>
<reference evidence="1 2" key="1">
    <citation type="submission" date="2024-10" db="EMBL/GenBank/DDBJ databases">
        <title>The Natural Products Discovery Center: Release of the First 8490 Sequenced Strains for Exploring Actinobacteria Biosynthetic Diversity.</title>
        <authorList>
            <person name="Kalkreuter E."/>
            <person name="Kautsar S.A."/>
            <person name="Yang D."/>
            <person name="Bader C.D."/>
            <person name="Teijaro C.N."/>
            <person name="Fluegel L."/>
            <person name="Davis C.M."/>
            <person name="Simpson J.R."/>
            <person name="Lauterbach L."/>
            <person name="Steele A.D."/>
            <person name="Gui C."/>
            <person name="Meng S."/>
            <person name="Li G."/>
            <person name="Viehrig K."/>
            <person name="Ye F."/>
            <person name="Su P."/>
            <person name="Kiefer A.F."/>
            <person name="Nichols A."/>
            <person name="Cepeda A.J."/>
            <person name="Yan W."/>
            <person name="Fan B."/>
            <person name="Jiang Y."/>
            <person name="Adhikari A."/>
            <person name="Zheng C.-J."/>
            <person name="Schuster L."/>
            <person name="Cowan T.M."/>
            <person name="Smanski M.J."/>
            <person name="Chevrette M.G."/>
            <person name="De Carvalho L.P.S."/>
            <person name="Shen B."/>
        </authorList>
    </citation>
    <scope>NUCLEOTIDE SEQUENCE [LARGE SCALE GENOMIC DNA]</scope>
    <source>
        <strain evidence="1 2">NPDC004550</strain>
    </source>
</reference>
<name>A0ABW6NRI9_9NOCA</name>
<evidence type="ECO:0000313" key="1">
    <source>
        <dbReference type="EMBL" id="MFF0457766.1"/>
    </source>
</evidence>
<organism evidence="1 2">
    <name type="scientific">Nocardia africana</name>
    <dbReference type="NCBI Taxonomy" id="134964"/>
    <lineage>
        <taxon>Bacteria</taxon>
        <taxon>Bacillati</taxon>
        <taxon>Actinomycetota</taxon>
        <taxon>Actinomycetes</taxon>
        <taxon>Mycobacteriales</taxon>
        <taxon>Nocardiaceae</taxon>
        <taxon>Nocardia</taxon>
    </lineage>
</organism>
<evidence type="ECO:0000313" key="2">
    <source>
        <dbReference type="Proteomes" id="UP001601521"/>
    </source>
</evidence>
<comment type="caution">
    <text evidence="1">The sequence shown here is derived from an EMBL/GenBank/DDBJ whole genome shotgun (WGS) entry which is preliminary data.</text>
</comment>
<dbReference type="RefSeq" id="WP_387255082.1">
    <property type="nucleotide sequence ID" value="NZ_JBIALX010000019.1"/>
</dbReference>
<dbReference type="Proteomes" id="UP001601521">
    <property type="component" value="Unassembled WGS sequence"/>
</dbReference>
<accession>A0ABW6NRI9</accession>
<keyword evidence="2" id="KW-1185">Reference proteome</keyword>
<dbReference type="EMBL" id="JBIALX010000019">
    <property type="protein sequence ID" value="MFF0457766.1"/>
    <property type="molecule type" value="Genomic_DNA"/>
</dbReference>
<sequence>MTNGKLHQAISAPDRIYTSGLIAGLLPDRSCGTAASARVRENSYRRATLMACRYPQGGGVVLLQAESTCCEHGVFALPIAIRCFSSVKAGPFFSVMKGRLQ</sequence>
<proteinExistence type="predicted"/>
<protein>
    <submittedName>
        <fullName evidence="1">Uncharacterized protein</fullName>
    </submittedName>
</protein>